<evidence type="ECO:0000313" key="12">
    <source>
        <dbReference type="EMBL" id="KAL1207137.1"/>
    </source>
</evidence>
<comment type="caution">
    <text evidence="12">The sequence shown here is derived from an EMBL/GenBank/DDBJ whole genome shotgun (WGS) entry which is preliminary data.</text>
</comment>
<evidence type="ECO:0000259" key="11">
    <source>
        <dbReference type="PROSITE" id="PS50102"/>
    </source>
</evidence>
<feature type="compositionally biased region" description="Low complexity" evidence="10">
    <location>
        <begin position="229"/>
        <end position="243"/>
    </location>
</feature>
<dbReference type="InterPro" id="IPR000504">
    <property type="entry name" value="RRM_dom"/>
</dbReference>
<evidence type="ECO:0000256" key="3">
    <source>
        <dbReference type="ARBA" id="ARBA00022723"/>
    </source>
</evidence>
<dbReference type="GO" id="GO:0008270">
    <property type="term" value="F:zinc ion binding"/>
    <property type="evidence" value="ECO:0007669"/>
    <property type="project" value="UniProtKB-KW"/>
</dbReference>
<evidence type="ECO:0000256" key="6">
    <source>
        <dbReference type="ARBA" id="ARBA00022833"/>
    </source>
</evidence>
<protein>
    <submittedName>
        <fullName evidence="12">Polyadenylate-binding protein 3</fullName>
    </submittedName>
</protein>
<reference evidence="12 13" key="1">
    <citation type="submission" date="2024-04" db="EMBL/GenBank/DDBJ databases">
        <title>Genome assembly C_amara_ONT_v2.</title>
        <authorList>
            <person name="Yant L."/>
            <person name="Moore C."/>
            <person name="Slenker M."/>
        </authorList>
    </citation>
    <scope>NUCLEOTIDE SEQUENCE [LARGE SCALE GENOMIC DNA]</scope>
    <source>
        <tissue evidence="12">Leaf</tissue>
    </source>
</reference>
<dbReference type="InterPro" id="IPR002483">
    <property type="entry name" value="PWI_dom"/>
</dbReference>
<keyword evidence="5" id="KW-0863">Zinc-finger</keyword>
<dbReference type="InterPro" id="IPR040366">
    <property type="entry name" value="Nab2/ZC3H14"/>
</dbReference>
<keyword evidence="4" id="KW-0677">Repeat</keyword>
<name>A0ABD1AK39_CARAN</name>
<dbReference type="Proteomes" id="UP001558713">
    <property type="component" value="Unassembled WGS sequence"/>
</dbReference>
<evidence type="ECO:0000256" key="7">
    <source>
        <dbReference type="ARBA" id="ARBA00023242"/>
    </source>
</evidence>
<dbReference type="SMART" id="SM00360">
    <property type="entry name" value="RRM"/>
    <property type="match status" value="1"/>
</dbReference>
<keyword evidence="9" id="KW-0175">Coiled coil</keyword>
<dbReference type="Gene3D" id="3.30.70.330">
    <property type="match status" value="1"/>
</dbReference>
<dbReference type="PANTHER" id="PTHR14738">
    <property type="entry name" value="ZINC FINGER CCCH DOMAIN-CONTAINING PROTEIN 14"/>
    <property type="match status" value="1"/>
</dbReference>
<dbReference type="PANTHER" id="PTHR14738:SF29">
    <property type="entry name" value="ZINC FINGER CCCH DOMAIN-CONTAINING PROTEIN 14"/>
    <property type="match status" value="1"/>
</dbReference>
<dbReference type="EMBL" id="JBANAX010000485">
    <property type="protein sequence ID" value="KAL1207137.1"/>
    <property type="molecule type" value="Genomic_DNA"/>
</dbReference>
<keyword evidence="7" id="KW-0539">Nucleus</keyword>
<dbReference type="GO" id="GO:0003723">
    <property type="term" value="F:RNA binding"/>
    <property type="evidence" value="ECO:0007669"/>
    <property type="project" value="UniProtKB-UniRule"/>
</dbReference>
<evidence type="ECO:0000256" key="5">
    <source>
        <dbReference type="ARBA" id="ARBA00022771"/>
    </source>
</evidence>
<keyword evidence="13" id="KW-1185">Reference proteome</keyword>
<evidence type="ECO:0000256" key="10">
    <source>
        <dbReference type="SAM" id="MobiDB-lite"/>
    </source>
</evidence>
<dbReference type="Pfam" id="PF00076">
    <property type="entry name" value="RRM_1"/>
    <property type="match status" value="1"/>
</dbReference>
<dbReference type="SUPFAM" id="SSF54928">
    <property type="entry name" value="RNA-binding domain, RBD"/>
    <property type="match status" value="1"/>
</dbReference>
<feature type="compositionally biased region" description="Basic and acidic residues" evidence="10">
    <location>
        <begin position="105"/>
        <end position="124"/>
    </location>
</feature>
<feature type="coiled-coil region" evidence="9">
    <location>
        <begin position="387"/>
        <end position="421"/>
    </location>
</feature>
<feature type="domain" description="RRM" evidence="11">
    <location>
        <begin position="441"/>
        <end position="513"/>
    </location>
</feature>
<keyword evidence="3" id="KW-0479">Metal-binding</keyword>
<dbReference type="PROSITE" id="PS50102">
    <property type="entry name" value="RRM"/>
    <property type="match status" value="1"/>
</dbReference>
<evidence type="ECO:0000256" key="9">
    <source>
        <dbReference type="SAM" id="Coils"/>
    </source>
</evidence>
<feature type="region of interest" description="Disordered" evidence="10">
    <location>
        <begin position="224"/>
        <end position="246"/>
    </location>
</feature>
<dbReference type="InterPro" id="IPR012677">
    <property type="entry name" value="Nucleotide-bd_a/b_plait_sf"/>
</dbReference>
<evidence type="ECO:0000256" key="8">
    <source>
        <dbReference type="PROSITE-ProRule" id="PRU00176"/>
    </source>
</evidence>
<organism evidence="12 13">
    <name type="scientific">Cardamine amara subsp. amara</name>
    <dbReference type="NCBI Taxonomy" id="228776"/>
    <lineage>
        <taxon>Eukaryota</taxon>
        <taxon>Viridiplantae</taxon>
        <taxon>Streptophyta</taxon>
        <taxon>Embryophyta</taxon>
        <taxon>Tracheophyta</taxon>
        <taxon>Spermatophyta</taxon>
        <taxon>Magnoliopsida</taxon>
        <taxon>eudicotyledons</taxon>
        <taxon>Gunneridae</taxon>
        <taxon>Pentapetalae</taxon>
        <taxon>rosids</taxon>
        <taxon>malvids</taxon>
        <taxon>Brassicales</taxon>
        <taxon>Brassicaceae</taxon>
        <taxon>Cardamineae</taxon>
        <taxon>Cardamine</taxon>
    </lineage>
</organism>
<sequence length="520" mass="59140">MAEAVDSLTFPMSRESESASRLKTIISDILPHFFDDYSDGVLPEYITMLVCNGKSQRQAIENLEAFLGEQSWEFVACLWELLIKDFSRGKQENSASQPKTAVDSGPHDIKQDLSSTRHDDYDHEATTSMNEKLIAVTAPIEDVEAPVLPKVEKMKMLRQELIGSPCRRAQPKEKEDWNSSGYSTKILRSAIVSAIKQPCGRNPDKYEKSMDERRGTLQKRLNWAERDMGSQSVSSGGAVSARSYDAASHQEMRPRLSVWDRLERPDSIVLDIEYPPLPKFRMPHENKVFQQHGPAFPAAYSEQHSKTFHREVPTVGYRHRVFQSHKARQPKSGTITSTEPHTAYNLSRKRRYGMIEPNSGEFSIGLQYKQAKQDVEKPSLLSSQFTKPDIFSEIKNMKEKLQQLELRIKQSKQMKKKKVEELKCSPQSGELQYQQDLSESRAIYVTNVHYAAKKEAISMLFSKCGAVTDVKVVNDSVTRHPKGAAFVTFATKESVNKAIALSGTMFYSRPIKVWRHVKLE</sequence>
<comment type="subcellular location">
    <subcellularLocation>
        <location evidence="1">Nucleus</location>
    </subcellularLocation>
</comment>
<proteinExistence type="inferred from homology"/>
<dbReference type="AlphaFoldDB" id="A0ABD1AK39"/>
<gene>
    <name evidence="12" type="ORF">V5N11_032740</name>
</gene>
<feature type="region of interest" description="Disordered" evidence="10">
    <location>
        <begin position="90"/>
        <end position="124"/>
    </location>
</feature>
<comment type="similarity">
    <text evidence="2">Belongs to the ZC3H14 family.</text>
</comment>
<evidence type="ECO:0000256" key="4">
    <source>
        <dbReference type="ARBA" id="ARBA00022737"/>
    </source>
</evidence>
<keyword evidence="6" id="KW-0862">Zinc</keyword>
<evidence type="ECO:0000256" key="1">
    <source>
        <dbReference type="ARBA" id="ARBA00004123"/>
    </source>
</evidence>
<accession>A0ABD1AK39</accession>
<dbReference type="Pfam" id="PF01480">
    <property type="entry name" value="PWI"/>
    <property type="match status" value="1"/>
</dbReference>
<evidence type="ECO:0000313" key="13">
    <source>
        <dbReference type="Proteomes" id="UP001558713"/>
    </source>
</evidence>
<keyword evidence="8" id="KW-0694">RNA-binding</keyword>
<dbReference type="GO" id="GO:0005634">
    <property type="term" value="C:nucleus"/>
    <property type="evidence" value="ECO:0007669"/>
    <property type="project" value="UniProtKB-SubCell"/>
</dbReference>
<dbReference type="InterPro" id="IPR035979">
    <property type="entry name" value="RBD_domain_sf"/>
</dbReference>
<evidence type="ECO:0000256" key="2">
    <source>
        <dbReference type="ARBA" id="ARBA00008423"/>
    </source>
</evidence>